<evidence type="ECO:0000313" key="12">
    <source>
        <dbReference type="EMBL" id="BAZ93966.1"/>
    </source>
</evidence>
<protein>
    <recommendedName>
        <fullName evidence="10">UDP-2,3-diacylglucosamine hydrolase</fullName>
        <ecNumber evidence="10">3.6.1.54</ecNumber>
    </recommendedName>
    <alternativeName>
        <fullName evidence="10">UDP-2,3-diacylglucosamine diphosphatase</fullName>
    </alternativeName>
</protein>
<feature type="binding site" evidence="10">
    <location>
        <position position="10"/>
    </location>
    <ligand>
        <name>Mn(2+)</name>
        <dbReference type="ChEBI" id="CHEBI:29035"/>
        <label>1</label>
    </ligand>
</feature>
<dbReference type="SUPFAM" id="SSF56300">
    <property type="entry name" value="Metallo-dependent phosphatases"/>
    <property type="match status" value="1"/>
</dbReference>
<comment type="catalytic activity">
    <reaction evidence="10">
        <text>UDP-2-N,3-O-bis[(3R)-3-hydroxytetradecanoyl]-alpha-D-glucosamine + H2O = 2-N,3-O-bis[(3R)-3-hydroxytetradecanoyl]-alpha-D-glucosaminyl 1-phosphate + UMP + 2 H(+)</text>
        <dbReference type="Rhea" id="RHEA:25213"/>
        <dbReference type="ChEBI" id="CHEBI:15377"/>
        <dbReference type="ChEBI" id="CHEBI:15378"/>
        <dbReference type="ChEBI" id="CHEBI:57865"/>
        <dbReference type="ChEBI" id="CHEBI:57957"/>
        <dbReference type="ChEBI" id="CHEBI:78847"/>
        <dbReference type="EC" id="3.6.1.54"/>
    </reaction>
</comment>
<feature type="binding site" evidence="10">
    <location>
        <position position="8"/>
    </location>
    <ligand>
        <name>Mn(2+)</name>
        <dbReference type="ChEBI" id="CHEBI:29035"/>
        <label>1</label>
    </ligand>
</feature>
<keyword evidence="9 10" id="KW-0464">Manganese</keyword>
<organism evidence="12 13">
    <name type="scientific">Thiohalobacter thiocyanaticus</name>
    <dbReference type="NCBI Taxonomy" id="585455"/>
    <lineage>
        <taxon>Bacteria</taxon>
        <taxon>Pseudomonadati</taxon>
        <taxon>Pseudomonadota</taxon>
        <taxon>Gammaproteobacteria</taxon>
        <taxon>Thiohalobacterales</taxon>
        <taxon>Thiohalobacteraceae</taxon>
        <taxon>Thiohalobacter</taxon>
    </lineage>
</organism>
<dbReference type="EMBL" id="AP018052">
    <property type="protein sequence ID" value="BAZ93966.1"/>
    <property type="molecule type" value="Genomic_DNA"/>
</dbReference>
<proteinExistence type="inferred from homology"/>
<evidence type="ECO:0000256" key="4">
    <source>
        <dbReference type="ARBA" id="ARBA00022556"/>
    </source>
</evidence>
<feature type="binding site" evidence="10">
    <location>
        <position position="168"/>
    </location>
    <ligand>
        <name>substrate</name>
    </ligand>
</feature>
<comment type="pathway">
    <text evidence="10">Glycolipid biosynthesis; lipid IV(A) biosynthesis; lipid IV(A) from (3R)-3-hydroxytetradecanoyl-[acyl-carrier-protein] and UDP-N-acetyl-alpha-D-glucosamine: step 4/6.</text>
</comment>
<feature type="binding site" evidence="10">
    <location>
        <position position="80"/>
    </location>
    <ligand>
        <name>Mn(2+)</name>
        <dbReference type="ChEBI" id="CHEBI:29035"/>
        <label>2</label>
    </ligand>
</feature>
<comment type="similarity">
    <text evidence="10">Belongs to the LpxH family.</text>
</comment>
<dbReference type="Pfam" id="PF00149">
    <property type="entry name" value="Metallophos"/>
    <property type="match status" value="1"/>
</dbReference>
<evidence type="ECO:0000256" key="2">
    <source>
        <dbReference type="ARBA" id="ARBA00022516"/>
    </source>
</evidence>
<dbReference type="OrthoDB" id="9783283at2"/>
<feature type="binding site" evidence="10">
    <location>
        <position position="196"/>
    </location>
    <ligand>
        <name>substrate</name>
    </ligand>
</feature>
<evidence type="ECO:0000259" key="11">
    <source>
        <dbReference type="Pfam" id="PF00149"/>
    </source>
</evidence>
<keyword evidence="6 10" id="KW-0378">Hydrolase</keyword>
<dbReference type="InterPro" id="IPR029052">
    <property type="entry name" value="Metallo-depent_PP-like"/>
</dbReference>
<comment type="subcellular location">
    <subcellularLocation>
        <location evidence="10">Cell inner membrane</location>
        <topology evidence="10">Peripheral membrane protein</topology>
        <orientation evidence="10">Cytoplasmic side</orientation>
    </subcellularLocation>
</comment>
<comment type="function">
    <text evidence="10">Hydrolyzes the pyrophosphate bond of UDP-2,3-diacylglucosamine to yield 2,3-diacylglucosamine 1-phosphate (lipid X) and UMP by catalyzing the attack of water at the alpha-P atom. Involved in the biosynthesis of lipid A, a phosphorylated glycolipid that anchors the lipopolysaccharide to the outer membrane of the cell.</text>
</comment>
<keyword evidence="7 10" id="KW-0443">Lipid metabolism</keyword>
<dbReference type="GO" id="GO:0030145">
    <property type="term" value="F:manganese ion binding"/>
    <property type="evidence" value="ECO:0007669"/>
    <property type="project" value="UniProtKB-UniRule"/>
</dbReference>
<dbReference type="InterPro" id="IPR043461">
    <property type="entry name" value="LpxH-like"/>
</dbReference>
<dbReference type="UniPathway" id="UPA00359">
    <property type="reaction ID" value="UER00480"/>
</dbReference>
<feature type="binding site" evidence="10">
    <location>
        <position position="161"/>
    </location>
    <ligand>
        <name>substrate</name>
    </ligand>
</feature>
<accession>A0A1Z4VQQ2</accession>
<feature type="binding site" evidence="10">
    <location>
        <position position="198"/>
    </location>
    <ligand>
        <name>Mn(2+)</name>
        <dbReference type="ChEBI" id="CHEBI:29035"/>
        <label>1</label>
    </ligand>
</feature>
<evidence type="ECO:0000256" key="1">
    <source>
        <dbReference type="ARBA" id="ARBA00022475"/>
    </source>
</evidence>
<dbReference type="Proteomes" id="UP000218765">
    <property type="component" value="Chromosome"/>
</dbReference>
<dbReference type="GO" id="GO:0019897">
    <property type="term" value="C:extrinsic component of plasma membrane"/>
    <property type="evidence" value="ECO:0007669"/>
    <property type="project" value="UniProtKB-UniRule"/>
</dbReference>
<dbReference type="InterPro" id="IPR010138">
    <property type="entry name" value="UDP-diacylglucosamine_Hdrlase"/>
</dbReference>
<name>A0A1Z4VQQ2_9GAMM</name>
<dbReference type="HAMAP" id="MF_00575">
    <property type="entry name" value="LpxH"/>
    <property type="match status" value="1"/>
</dbReference>
<dbReference type="Gene3D" id="3.60.21.10">
    <property type="match status" value="1"/>
</dbReference>
<dbReference type="GO" id="GO:0008758">
    <property type="term" value="F:UDP-2,3-diacylglucosamine hydrolase activity"/>
    <property type="evidence" value="ECO:0007669"/>
    <property type="project" value="UniProtKB-UniRule"/>
</dbReference>
<gene>
    <name evidence="10" type="primary">lpxH</name>
    <name evidence="12" type="ORF">FOKN1_1571</name>
</gene>
<evidence type="ECO:0000256" key="3">
    <source>
        <dbReference type="ARBA" id="ARBA00022519"/>
    </source>
</evidence>
<dbReference type="PANTHER" id="PTHR34990">
    <property type="entry name" value="UDP-2,3-DIACYLGLUCOSAMINE HYDROLASE-RELATED"/>
    <property type="match status" value="1"/>
</dbReference>
<feature type="domain" description="Calcineurin-like phosphoesterase" evidence="11">
    <location>
        <begin position="1"/>
        <end position="200"/>
    </location>
</feature>
<feature type="binding site" evidence="10">
    <location>
        <position position="42"/>
    </location>
    <ligand>
        <name>Mn(2+)</name>
        <dbReference type="ChEBI" id="CHEBI:29035"/>
        <label>2</label>
    </ligand>
</feature>
<feature type="binding site" evidence="10">
    <location>
        <position position="165"/>
    </location>
    <ligand>
        <name>substrate</name>
    </ligand>
</feature>
<evidence type="ECO:0000256" key="7">
    <source>
        <dbReference type="ARBA" id="ARBA00023098"/>
    </source>
</evidence>
<keyword evidence="8 10" id="KW-0472">Membrane</keyword>
<feature type="binding site" evidence="10">
    <location>
        <position position="115"/>
    </location>
    <ligand>
        <name>Mn(2+)</name>
        <dbReference type="ChEBI" id="CHEBI:29035"/>
        <label>2</label>
    </ligand>
</feature>
<evidence type="ECO:0000256" key="5">
    <source>
        <dbReference type="ARBA" id="ARBA00022723"/>
    </source>
</evidence>
<dbReference type="GO" id="GO:0005737">
    <property type="term" value="C:cytoplasm"/>
    <property type="evidence" value="ECO:0007669"/>
    <property type="project" value="InterPro"/>
</dbReference>
<sequence length="241" mass="27133">MNTLFISDLHLDPQRPEILALFTRFLDALDASQTEALYILGDLFEAWIGDDEDAAACQAISDRLRLVSERGIVLNIMHGNRDFLLGPAFAEGCGARLIDDPARIDLYGTPTLLMHGDTLCTDDLEYQAFRRQVRDPDWQRQFLALPLAERRRMAAGLRETSREQTAAKRPEIMDVNPEAVITAMREAGVQTLIHGHTHRPAVHEFELDGRPARRIVLGDWYDQGSVLKASPAGRELLTLFE</sequence>
<keyword evidence="3 10" id="KW-0997">Cell inner membrane</keyword>
<dbReference type="InterPro" id="IPR004843">
    <property type="entry name" value="Calcineurin-like_PHP"/>
</dbReference>
<evidence type="ECO:0000256" key="6">
    <source>
        <dbReference type="ARBA" id="ARBA00022801"/>
    </source>
</evidence>
<keyword evidence="13" id="KW-1185">Reference proteome</keyword>
<dbReference type="RefSeq" id="WP_096366108.1">
    <property type="nucleotide sequence ID" value="NZ_AP018052.1"/>
</dbReference>
<reference evidence="12 13" key="1">
    <citation type="submission" date="2017-05" db="EMBL/GenBank/DDBJ databases">
        <title>Thiocyanate degradation by Thiohalobacter thiocyanaticus FOKN1.</title>
        <authorList>
            <person name="Oshiki M."/>
            <person name="Fukushima T."/>
            <person name="Kawano S."/>
            <person name="Nakagawa J."/>
        </authorList>
    </citation>
    <scope>NUCLEOTIDE SEQUENCE [LARGE SCALE GENOMIC DNA]</scope>
    <source>
        <strain evidence="12 13">FOKN1</strain>
    </source>
</reference>
<feature type="binding site" evidence="10">
    <location>
        <position position="42"/>
    </location>
    <ligand>
        <name>Mn(2+)</name>
        <dbReference type="ChEBI" id="CHEBI:29035"/>
        <label>1</label>
    </ligand>
</feature>
<evidence type="ECO:0000313" key="13">
    <source>
        <dbReference type="Proteomes" id="UP000218765"/>
    </source>
</evidence>
<dbReference type="NCBIfam" id="NF003743">
    <property type="entry name" value="PRK05340.1"/>
    <property type="match status" value="1"/>
</dbReference>
<comment type="cofactor">
    <cofactor evidence="10">
        <name>Mn(2+)</name>
        <dbReference type="ChEBI" id="CHEBI:29035"/>
    </cofactor>
    <text evidence="10">Binds 2 Mn(2+) ions per subunit in a binuclear metal center.</text>
</comment>
<keyword evidence="2 10" id="KW-0444">Lipid biosynthesis</keyword>
<dbReference type="GO" id="GO:0009245">
    <property type="term" value="P:lipid A biosynthetic process"/>
    <property type="evidence" value="ECO:0007669"/>
    <property type="project" value="UniProtKB-UniRule"/>
</dbReference>
<dbReference type="CDD" id="cd07398">
    <property type="entry name" value="MPP_YbbF-LpxH"/>
    <property type="match status" value="1"/>
</dbReference>
<feature type="binding site" evidence="10">
    <location>
        <position position="123"/>
    </location>
    <ligand>
        <name>substrate</name>
    </ligand>
</feature>
<dbReference type="PANTHER" id="PTHR34990:SF1">
    <property type="entry name" value="UDP-2,3-DIACYLGLUCOSAMINE HYDROLASE"/>
    <property type="match status" value="1"/>
</dbReference>
<keyword evidence="1 10" id="KW-1003">Cell membrane</keyword>
<feature type="binding site" evidence="10">
    <location>
        <begin position="80"/>
        <end position="81"/>
    </location>
    <ligand>
        <name>substrate</name>
    </ligand>
</feature>
<keyword evidence="4 10" id="KW-0441">Lipid A biosynthesis</keyword>
<evidence type="ECO:0000256" key="9">
    <source>
        <dbReference type="ARBA" id="ARBA00023211"/>
    </source>
</evidence>
<evidence type="ECO:0000256" key="10">
    <source>
        <dbReference type="HAMAP-Rule" id="MF_00575"/>
    </source>
</evidence>
<dbReference type="NCBIfam" id="TIGR01854">
    <property type="entry name" value="lipid_A_lpxH"/>
    <property type="match status" value="1"/>
</dbReference>
<keyword evidence="5 10" id="KW-0479">Metal-binding</keyword>
<dbReference type="AlphaFoldDB" id="A0A1Z4VQQ2"/>
<dbReference type="KEGG" id="ttc:FOKN1_1571"/>
<dbReference type="EC" id="3.6.1.54" evidence="10"/>
<feature type="binding site" evidence="10">
    <location>
        <position position="196"/>
    </location>
    <ligand>
        <name>Mn(2+)</name>
        <dbReference type="ChEBI" id="CHEBI:29035"/>
        <label>2</label>
    </ligand>
</feature>
<evidence type="ECO:0000256" key="8">
    <source>
        <dbReference type="ARBA" id="ARBA00023136"/>
    </source>
</evidence>